<comment type="caution">
    <text evidence="2">The sequence shown here is derived from an EMBL/GenBank/DDBJ whole genome shotgun (WGS) entry which is preliminary data.</text>
</comment>
<feature type="region of interest" description="Disordered" evidence="1">
    <location>
        <begin position="26"/>
        <end position="106"/>
    </location>
</feature>
<evidence type="ECO:0000256" key="1">
    <source>
        <dbReference type="SAM" id="MobiDB-lite"/>
    </source>
</evidence>
<protein>
    <submittedName>
        <fullName evidence="2">Uncharacterized protein</fullName>
    </submittedName>
</protein>
<gene>
    <name evidence="2" type="ORF">LTR16_007904</name>
</gene>
<organism evidence="2 3">
    <name type="scientific">Cryomyces antarcticus</name>
    <dbReference type="NCBI Taxonomy" id="329879"/>
    <lineage>
        <taxon>Eukaryota</taxon>
        <taxon>Fungi</taxon>
        <taxon>Dikarya</taxon>
        <taxon>Ascomycota</taxon>
        <taxon>Pezizomycotina</taxon>
        <taxon>Dothideomycetes</taxon>
        <taxon>Dothideomycetes incertae sedis</taxon>
        <taxon>Cryomyces</taxon>
    </lineage>
</organism>
<dbReference type="Proteomes" id="UP001357485">
    <property type="component" value="Unassembled WGS sequence"/>
</dbReference>
<evidence type="ECO:0000313" key="3">
    <source>
        <dbReference type="Proteomes" id="UP001357485"/>
    </source>
</evidence>
<dbReference type="EMBL" id="JAVRRA010001775">
    <property type="protein sequence ID" value="KAK5279185.1"/>
    <property type="molecule type" value="Genomic_DNA"/>
</dbReference>
<sequence>MSSDVEQVRQAANRVNTSLTEYIMSLSEEPSKAEPVSSGQALLPPPAGSINKDNSAAAERRDSNSAATKLRKTGSLDTSADMTTRAHVRTPTPVEESAPSPQPTMDLDYEAAVVVGYVAQEGTKKGTIRKIPTPGNTDLGLFRF</sequence>
<name>A0ABR0M3T3_9PEZI</name>
<keyword evidence="3" id="KW-1185">Reference proteome</keyword>
<proteinExistence type="predicted"/>
<evidence type="ECO:0000313" key="2">
    <source>
        <dbReference type="EMBL" id="KAK5279185.1"/>
    </source>
</evidence>
<reference evidence="2 3" key="1">
    <citation type="submission" date="2023-08" db="EMBL/GenBank/DDBJ databases">
        <title>Black Yeasts Isolated from many extreme environments.</title>
        <authorList>
            <person name="Coleine C."/>
            <person name="Stajich J.E."/>
            <person name="Selbmann L."/>
        </authorList>
    </citation>
    <scope>NUCLEOTIDE SEQUENCE [LARGE SCALE GENOMIC DNA]</scope>
    <source>
        <strain evidence="2 3">CCFEE 536</strain>
    </source>
</reference>
<accession>A0ABR0M3T3</accession>